<protein>
    <submittedName>
        <fullName evidence="1">Uncharacterized protein</fullName>
    </submittedName>
</protein>
<gene>
    <name evidence="1" type="ORF">NM688_g2925</name>
</gene>
<reference evidence="1" key="1">
    <citation type="submission" date="2022-07" db="EMBL/GenBank/DDBJ databases">
        <title>Genome Sequence of Phlebia brevispora.</title>
        <authorList>
            <person name="Buettner E."/>
        </authorList>
    </citation>
    <scope>NUCLEOTIDE SEQUENCE</scope>
    <source>
        <strain evidence="1">MPL23</strain>
    </source>
</reference>
<dbReference type="EMBL" id="JANHOG010000397">
    <property type="protein sequence ID" value="KAJ3554782.1"/>
    <property type="molecule type" value="Genomic_DNA"/>
</dbReference>
<comment type="caution">
    <text evidence="1">The sequence shown here is derived from an EMBL/GenBank/DDBJ whole genome shotgun (WGS) entry which is preliminary data.</text>
</comment>
<evidence type="ECO:0000313" key="1">
    <source>
        <dbReference type="EMBL" id="KAJ3554782.1"/>
    </source>
</evidence>
<proteinExistence type="predicted"/>
<organism evidence="1 2">
    <name type="scientific">Phlebia brevispora</name>
    <dbReference type="NCBI Taxonomy" id="194682"/>
    <lineage>
        <taxon>Eukaryota</taxon>
        <taxon>Fungi</taxon>
        <taxon>Dikarya</taxon>
        <taxon>Basidiomycota</taxon>
        <taxon>Agaricomycotina</taxon>
        <taxon>Agaricomycetes</taxon>
        <taxon>Polyporales</taxon>
        <taxon>Meruliaceae</taxon>
        <taxon>Phlebia</taxon>
    </lineage>
</organism>
<accession>A0ACC1T7W1</accession>
<name>A0ACC1T7W1_9APHY</name>
<dbReference type="Proteomes" id="UP001148662">
    <property type="component" value="Unassembled WGS sequence"/>
</dbReference>
<keyword evidence="2" id="KW-1185">Reference proteome</keyword>
<sequence>MGVGYILLRTTAPTEEELYAVSLVFMIAPSRVLHPKYTAFGAQRMAPDLQRKVDANRAARLARESATRRQETAQLNDPDAQRPVWADPPKA</sequence>
<evidence type="ECO:0000313" key="2">
    <source>
        <dbReference type="Proteomes" id="UP001148662"/>
    </source>
</evidence>